<dbReference type="Gene3D" id="3.90.226.10">
    <property type="entry name" value="2-enoyl-CoA Hydratase, Chain A, domain 1"/>
    <property type="match status" value="1"/>
</dbReference>
<evidence type="ECO:0000313" key="5">
    <source>
        <dbReference type="Proteomes" id="UP000287224"/>
    </source>
</evidence>
<sequence>MSDIHVRQRNGILWLILDRHPRNMLTAAMLEQLSAALFKARNKPPRLIVLTGMGEEAFCAGLDLPDDAIAHNQALADTAHAIELALEALQAQGIPTVALIKGATWGAGCELAILCGTIFARDDTTLCLPVPGHSLFPRALTTALPALVGETETQHLLERSEPLNAADAMSLGLVHQILSPRRFLQDAEELLTMLISVA</sequence>
<dbReference type="CDD" id="cd06558">
    <property type="entry name" value="crotonase-like"/>
    <property type="match status" value="1"/>
</dbReference>
<evidence type="ECO:0000256" key="1">
    <source>
        <dbReference type="ARBA" id="ARBA00005254"/>
    </source>
</evidence>
<comment type="caution">
    <text evidence="4">The sequence shown here is derived from an EMBL/GenBank/DDBJ whole genome shotgun (WGS) entry which is preliminary data.</text>
</comment>
<gene>
    <name evidence="4" type="ORF">KDAU_17010</name>
</gene>
<evidence type="ECO:0008006" key="6">
    <source>
        <dbReference type="Google" id="ProtNLM"/>
    </source>
</evidence>
<dbReference type="GO" id="GO:0016829">
    <property type="term" value="F:lyase activity"/>
    <property type="evidence" value="ECO:0007669"/>
    <property type="project" value="UniProtKB-KW"/>
</dbReference>
<organism evidence="4 5">
    <name type="scientific">Dictyobacter aurantiacus</name>
    <dbReference type="NCBI Taxonomy" id="1936993"/>
    <lineage>
        <taxon>Bacteria</taxon>
        <taxon>Bacillati</taxon>
        <taxon>Chloroflexota</taxon>
        <taxon>Ktedonobacteria</taxon>
        <taxon>Ktedonobacterales</taxon>
        <taxon>Dictyobacteraceae</taxon>
        <taxon>Dictyobacter</taxon>
    </lineage>
</organism>
<protein>
    <recommendedName>
        <fullName evidence="6">Enoyl-CoA hydratase</fullName>
    </recommendedName>
</protein>
<dbReference type="AlphaFoldDB" id="A0A401ZC03"/>
<keyword evidence="2" id="KW-0443">Lipid metabolism</keyword>
<evidence type="ECO:0000256" key="2">
    <source>
        <dbReference type="ARBA" id="ARBA00023098"/>
    </source>
</evidence>
<proteinExistence type="inferred from homology"/>
<evidence type="ECO:0000313" key="4">
    <source>
        <dbReference type="EMBL" id="GCE04372.1"/>
    </source>
</evidence>
<keyword evidence="3" id="KW-0456">Lyase</keyword>
<accession>A0A401ZC03</accession>
<dbReference type="InterPro" id="IPR001753">
    <property type="entry name" value="Enoyl-CoA_hydra/iso"/>
</dbReference>
<comment type="similarity">
    <text evidence="1">Belongs to the enoyl-CoA hydratase/isomerase family.</text>
</comment>
<reference evidence="5" key="1">
    <citation type="submission" date="2018-12" db="EMBL/GenBank/DDBJ databases">
        <title>Tengunoibacter tsumagoiensis gen. nov., sp. nov., Dictyobacter kobayashii sp. nov., D. alpinus sp. nov., and D. joshuensis sp. nov. and description of Dictyobacteraceae fam. nov. within the order Ktedonobacterales isolated from Tengu-no-mugimeshi.</title>
        <authorList>
            <person name="Wang C.M."/>
            <person name="Zheng Y."/>
            <person name="Sakai Y."/>
            <person name="Toyoda A."/>
            <person name="Minakuchi Y."/>
            <person name="Abe K."/>
            <person name="Yokota A."/>
            <person name="Yabe S."/>
        </authorList>
    </citation>
    <scope>NUCLEOTIDE SEQUENCE [LARGE SCALE GENOMIC DNA]</scope>
    <source>
        <strain evidence="5">S-27</strain>
    </source>
</reference>
<dbReference type="RefSeq" id="WP_126595532.1">
    <property type="nucleotide sequence ID" value="NZ_BIFQ01000001.1"/>
</dbReference>
<dbReference type="Proteomes" id="UP000287224">
    <property type="component" value="Unassembled WGS sequence"/>
</dbReference>
<name>A0A401ZC03_9CHLR</name>
<dbReference type="PANTHER" id="PTHR11941">
    <property type="entry name" value="ENOYL-COA HYDRATASE-RELATED"/>
    <property type="match status" value="1"/>
</dbReference>
<dbReference type="Pfam" id="PF00378">
    <property type="entry name" value="ECH_1"/>
    <property type="match status" value="1"/>
</dbReference>
<dbReference type="SUPFAM" id="SSF52096">
    <property type="entry name" value="ClpP/crotonase"/>
    <property type="match status" value="1"/>
</dbReference>
<dbReference type="PANTHER" id="PTHR11941:SF169">
    <property type="entry name" value="(7AS)-7A-METHYL-1,5-DIOXO-2,3,5,6,7,7A-HEXAHYDRO-1H-INDENE-CARBOXYL-COA HYDROLASE"/>
    <property type="match status" value="1"/>
</dbReference>
<dbReference type="InterPro" id="IPR029045">
    <property type="entry name" value="ClpP/crotonase-like_dom_sf"/>
</dbReference>
<evidence type="ECO:0000256" key="3">
    <source>
        <dbReference type="ARBA" id="ARBA00023239"/>
    </source>
</evidence>
<dbReference type="OrthoDB" id="153350at2"/>
<keyword evidence="5" id="KW-1185">Reference proteome</keyword>
<dbReference type="GO" id="GO:0006635">
    <property type="term" value="P:fatty acid beta-oxidation"/>
    <property type="evidence" value="ECO:0007669"/>
    <property type="project" value="TreeGrafter"/>
</dbReference>
<dbReference type="EMBL" id="BIFQ01000001">
    <property type="protein sequence ID" value="GCE04372.1"/>
    <property type="molecule type" value="Genomic_DNA"/>
</dbReference>